<organism evidence="2 3">
    <name type="scientific">Acidisarcina polymorpha</name>
    <dbReference type="NCBI Taxonomy" id="2211140"/>
    <lineage>
        <taxon>Bacteria</taxon>
        <taxon>Pseudomonadati</taxon>
        <taxon>Acidobacteriota</taxon>
        <taxon>Terriglobia</taxon>
        <taxon>Terriglobales</taxon>
        <taxon>Acidobacteriaceae</taxon>
        <taxon>Acidisarcina</taxon>
    </lineage>
</organism>
<dbReference type="AlphaFoldDB" id="A0A2Z5G4T4"/>
<sequence length="136" mass="15399">MPVVSGKAREAIAWSSFLFAILQSICTFFAALSGLRLVIGIGSLALSTGVVTSLERLHSDWIRVPMIVVALVGALLNLVVIMQIRRLRNRPASRWRQRPLDPRKLRMERLQLILSFGTLSLIVIEEYLHFLKCHHL</sequence>
<dbReference type="KEGG" id="abas:ACPOL_4900"/>
<dbReference type="Proteomes" id="UP000253606">
    <property type="component" value="Chromosome"/>
</dbReference>
<reference evidence="2 3" key="1">
    <citation type="journal article" date="2018" name="Front. Microbiol.">
        <title>Hydrolytic Capabilities as a Key to Environmental Success: Chitinolytic and Cellulolytic Acidobacteria From Acidic Sub-arctic Soils and Boreal Peatlands.</title>
        <authorList>
            <person name="Belova S.E."/>
            <person name="Ravin N.V."/>
            <person name="Pankratov T.A."/>
            <person name="Rakitin A.L."/>
            <person name="Ivanova A.A."/>
            <person name="Beletsky A.V."/>
            <person name="Mardanov A.V."/>
            <person name="Sinninghe Damste J.S."/>
            <person name="Dedysh S.N."/>
        </authorList>
    </citation>
    <scope>NUCLEOTIDE SEQUENCE [LARGE SCALE GENOMIC DNA]</scope>
    <source>
        <strain evidence="2 3">SBC82</strain>
    </source>
</reference>
<evidence type="ECO:0000313" key="2">
    <source>
        <dbReference type="EMBL" id="AXC14162.1"/>
    </source>
</evidence>
<feature type="transmembrane region" description="Helical" evidence="1">
    <location>
        <begin position="12"/>
        <end position="32"/>
    </location>
</feature>
<evidence type="ECO:0000256" key="1">
    <source>
        <dbReference type="SAM" id="Phobius"/>
    </source>
</evidence>
<keyword evidence="1" id="KW-0812">Transmembrane</keyword>
<feature type="transmembrane region" description="Helical" evidence="1">
    <location>
        <begin position="66"/>
        <end position="84"/>
    </location>
</feature>
<keyword evidence="1" id="KW-1133">Transmembrane helix</keyword>
<keyword evidence="3" id="KW-1185">Reference proteome</keyword>
<name>A0A2Z5G4T4_9BACT</name>
<proteinExistence type="predicted"/>
<feature type="transmembrane region" description="Helical" evidence="1">
    <location>
        <begin position="112"/>
        <end position="130"/>
    </location>
</feature>
<gene>
    <name evidence="2" type="ORF">ACPOL_4900</name>
</gene>
<evidence type="ECO:0000313" key="3">
    <source>
        <dbReference type="Proteomes" id="UP000253606"/>
    </source>
</evidence>
<accession>A0A2Z5G4T4</accession>
<dbReference type="EMBL" id="CP030840">
    <property type="protein sequence ID" value="AXC14162.1"/>
    <property type="molecule type" value="Genomic_DNA"/>
</dbReference>
<keyword evidence="1" id="KW-0472">Membrane</keyword>
<protein>
    <submittedName>
        <fullName evidence="2">Uncharacterized protein</fullName>
    </submittedName>
</protein>